<feature type="domain" description="HDOD" evidence="1">
    <location>
        <begin position="109"/>
        <end position="301"/>
    </location>
</feature>
<dbReference type="SUPFAM" id="SSF109604">
    <property type="entry name" value="HD-domain/PDEase-like"/>
    <property type="match status" value="1"/>
</dbReference>
<dbReference type="PANTHER" id="PTHR33525:SF4">
    <property type="entry name" value="CYCLIC DI-GMP PHOSPHODIESTERASE CDGJ"/>
    <property type="match status" value="1"/>
</dbReference>
<evidence type="ECO:0000313" key="2">
    <source>
        <dbReference type="EMBL" id="QZA76802.1"/>
    </source>
</evidence>
<organism evidence="2 3">
    <name type="scientific">Deefgea tanakiae</name>
    <dbReference type="NCBI Taxonomy" id="2865840"/>
    <lineage>
        <taxon>Bacteria</taxon>
        <taxon>Pseudomonadati</taxon>
        <taxon>Pseudomonadota</taxon>
        <taxon>Betaproteobacteria</taxon>
        <taxon>Neisseriales</taxon>
        <taxon>Chitinibacteraceae</taxon>
        <taxon>Deefgea</taxon>
    </lineage>
</organism>
<proteinExistence type="predicted"/>
<gene>
    <name evidence="2" type="ORF">K4H28_10795</name>
</gene>
<evidence type="ECO:0000313" key="3">
    <source>
        <dbReference type="Proteomes" id="UP000825679"/>
    </source>
</evidence>
<keyword evidence="3" id="KW-1185">Reference proteome</keyword>
<dbReference type="Proteomes" id="UP000825679">
    <property type="component" value="Chromosome"/>
</dbReference>
<dbReference type="EMBL" id="CP081150">
    <property type="protein sequence ID" value="QZA76802.1"/>
    <property type="molecule type" value="Genomic_DNA"/>
</dbReference>
<sequence length="316" mass="34847">MIVFELAWNQQQHWSGIFAHDAAKYADQLGAALLNQELGALHCFALSDHQQKFSKAITQVEVTENGIALPNTGRLHFQIQQASDFKKLNNLDMACGDWYTVASTSTHAVNPSKPVLLELLSLIVSDAETTSLETTLTKAPQLMLNLLKLVNSVGMGNATPARSIRQAITILGRRQLQRWLQLLLYAEQYGEDDKRPVILIAAAMRGKRLALWAEQGWLGSTSADEAFLCGMLSLLDRLFGEPLAQLLAPLPLDHHLRAALLSSEGILGQALKQLTALEAGEHQNPILKPLLAKQASWINTDLKAITWVHRLISESI</sequence>
<dbReference type="PANTHER" id="PTHR33525">
    <property type="match status" value="1"/>
</dbReference>
<dbReference type="Pfam" id="PF08668">
    <property type="entry name" value="HDOD"/>
    <property type="match status" value="1"/>
</dbReference>
<protein>
    <submittedName>
        <fullName evidence="2">HDOD domain-containing protein</fullName>
    </submittedName>
</protein>
<reference evidence="2 3" key="1">
    <citation type="submission" date="2021-08" db="EMBL/GenBank/DDBJ databases">
        <title>complete genome sequencing of Deefgea sp. D25.</title>
        <authorList>
            <person name="Bae J.-W."/>
            <person name="Gim D.-H."/>
        </authorList>
    </citation>
    <scope>NUCLEOTIDE SEQUENCE [LARGE SCALE GENOMIC DNA]</scope>
    <source>
        <strain evidence="2 3">D25</strain>
    </source>
</reference>
<name>A0ABX8Z3E3_9NEIS</name>
<accession>A0ABX8Z3E3</accession>
<dbReference type="PROSITE" id="PS51833">
    <property type="entry name" value="HDOD"/>
    <property type="match status" value="1"/>
</dbReference>
<dbReference type="InterPro" id="IPR052340">
    <property type="entry name" value="RNase_Y/CdgJ"/>
</dbReference>
<dbReference type="Gene3D" id="1.10.3210.10">
    <property type="entry name" value="Hypothetical protein af1432"/>
    <property type="match status" value="1"/>
</dbReference>
<dbReference type="RefSeq" id="WP_221005204.1">
    <property type="nucleotide sequence ID" value="NZ_CP081150.1"/>
</dbReference>
<dbReference type="InterPro" id="IPR013976">
    <property type="entry name" value="HDOD"/>
</dbReference>
<evidence type="ECO:0000259" key="1">
    <source>
        <dbReference type="PROSITE" id="PS51833"/>
    </source>
</evidence>